<feature type="compositionally biased region" description="Polar residues" evidence="1">
    <location>
        <begin position="59"/>
        <end position="74"/>
    </location>
</feature>
<dbReference type="InParanoid" id="B0CSP3"/>
<dbReference type="AlphaFoldDB" id="B0CSP3"/>
<feature type="region of interest" description="Disordered" evidence="1">
    <location>
        <begin position="57"/>
        <end position="77"/>
    </location>
</feature>
<gene>
    <name evidence="2" type="ORF">LACBIDRAFT_306084</name>
</gene>
<proteinExistence type="predicted"/>
<dbReference type="GeneID" id="6070958"/>
<protein>
    <submittedName>
        <fullName evidence="2">Predicted protein</fullName>
    </submittedName>
</protein>
<dbReference type="HOGENOM" id="CLU_053715_0_0_1"/>
<dbReference type="KEGG" id="lbc:LACBIDRAFT_306084"/>
<evidence type="ECO:0000256" key="1">
    <source>
        <dbReference type="SAM" id="MobiDB-lite"/>
    </source>
</evidence>
<dbReference type="EMBL" id="DS547092">
    <property type="protein sequence ID" value="EDR14877.1"/>
    <property type="molecule type" value="Genomic_DNA"/>
</dbReference>
<feature type="region of interest" description="Disordered" evidence="1">
    <location>
        <begin position="20"/>
        <end position="39"/>
    </location>
</feature>
<dbReference type="Proteomes" id="UP000001194">
    <property type="component" value="Unassembled WGS sequence"/>
</dbReference>
<dbReference type="OrthoDB" id="3264363at2759"/>
<dbReference type="RefSeq" id="XP_001875436.1">
    <property type="nucleotide sequence ID" value="XM_001875401.1"/>
</dbReference>
<keyword evidence="3" id="KW-1185">Reference proteome</keyword>
<evidence type="ECO:0000313" key="3">
    <source>
        <dbReference type="Proteomes" id="UP000001194"/>
    </source>
</evidence>
<accession>B0CSP3</accession>
<name>B0CSP3_LACBS</name>
<organism evidence="3">
    <name type="scientific">Laccaria bicolor (strain S238N-H82 / ATCC MYA-4686)</name>
    <name type="common">Bicoloured deceiver</name>
    <name type="synonym">Laccaria laccata var. bicolor</name>
    <dbReference type="NCBI Taxonomy" id="486041"/>
    <lineage>
        <taxon>Eukaryota</taxon>
        <taxon>Fungi</taxon>
        <taxon>Dikarya</taxon>
        <taxon>Basidiomycota</taxon>
        <taxon>Agaricomycotina</taxon>
        <taxon>Agaricomycetes</taxon>
        <taxon>Agaricomycetidae</taxon>
        <taxon>Agaricales</taxon>
        <taxon>Agaricineae</taxon>
        <taxon>Hydnangiaceae</taxon>
        <taxon>Laccaria</taxon>
    </lineage>
</organism>
<reference evidence="2 3" key="1">
    <citation type="journal article" date="2008" name="Nature">
        <title>The genome of Laccaria bicolor provides insights into mycorrhizal symbiosis.</title>
        <authorList>
            <person name="Martin F."/>
            <person name="Aerts A."/>
            <person name="Ahren D."/>
            <person name="Brun A."/>
            <person name="Danchin E.G.J."/>
            <person name="Duchaussoy F."/>
            <person name="Gibon J."/>
            <person name="Kohler A."/>
            <person name="Lindquist E."/>
            <person name="Pereda V."/>
            <person name="Salamov A."/>
            <person name="Shapiro H.J."/>
            <person name="Wuyts J."/>
            <person name="Blaudez D."/>
            <person name="Buee M."/>
            <person name="Brokstein P."/>
            <person name="Canbaeck B."/>
            <person name="Cohen D."/>
            <person name="Courty P.E."/>
            <person name="Coutinho P.M."/>
            <person name="Delaruelle C."/>
            <person name="Detter J.C."/>
            <person name="Deveau A."/>
            <person name="DiFazio S."/>
            <person name="Duplessis S."/>
            <person name="Fraissinet-Tachet L."/>
            <person name="Lucic E."/>
            <person name="Frey-Klett P."/>
            <person name="Fourrey C."/>
            <person name="Feussner I."/>
            <person name="Gay G."/>
            <person name="Grimwood J."/>
            <person name="Hoegger P.J."/>
            <person name="Jain P."/>
            <person name="Kilaru S."/>
            <person name="Labbe J."/>
            <person name="Lin Y.C."/>
            <person name="Legue V."/>
            <person name="Le Tacon F."/>
            <person name="Marmeisse R."/>
            <person name="Melayah D."/>
            <person name="Montanini B."/>
            <person name="Muratet M."/>
            <person name="Nehls U."/>
            <person name="Niculita-Hirzel H."/>
            <person name="Oudot-Le Secq M.P."/>
            <person name="Peter M."/>
            <person name="Quesneville H."/>
            <person name="Rajashekar B."/>
            <person name="Reich M."/>
            <person name="Rouhier N."/>
            <person name="Schmutz J."/>
            <person name="Yin T."/>
            <person name="Chalot M."/>
            <person name="Henrissat B."/>
            <person name="Kuees U."/>
            <person name="Lucas S."/>
            <person name="Van de Peer Y."/>
            <person name="Podila G.K."/>
            <person name="Polle A."/>
            <person name="Pukkila P.J."/>
            <person name="Richardson P.M."/>
            <person name="Rouze P."/>
            <person name="Sanders I.R."/>
            <person name="Stajich J.E."/>
            <person name="Tunlid A."/>
            <person name="Tuskan G."/>
            <person name="Grigoriev I.V."/>
        </authorList>
    </citation>
    <scope>NUCLEOTIDE SEQUENCE [LARGE SCALE GENOMIC DNA]</scope>
    <source>
        <strain evidence="3">S238N-H82 / ATCC MYA-4686</strain>
    </source>
</reference>
<evidence type="ECO:0000313" key="2">
    <source>
        <dbReference type="EMBL" id="EDR14877.1"/>
    </source>
</evidence>
<sequence length="337" mass="38255">MSSRRVNDLLHNLRGEQFRHQQNLQRSRTHLSPLATNNTPTLPIDLANAAYRIFPSEPPQSKASATPQSASTCPGPSPPKCWTLTTKQDVYETPVWRAQALALLLSHIDTHALSSPVPPLTLLCLLFIVSTSTSSDLRTNIVPYIPQHLRRELIRYTAVHSPLPASKLYPMFDPDGHADGEIIIIGPHANLRDDYFIRNNRLKQVQSELEQTDEELDWEADQPTKKDLQTLVLVSTHLATSTMFTLPPTITHLALINLPSSVSLHRLPNTCPLIVFLDLSYNHWLGADSKDALRILERVEWNRFHRLRVLAFRGYDPPTEIFEKLNKGRWDDLEVVL</sequence>